<dbReference type="InterPro" id="IPR052162">
    <property type="entry name" value="Sensor_kinase/Photoreceptor"/>
</dbReference>
<dbReference type="SMART" id="SM00387">
    <property type="entry name" value="HATPase_c"/>
    <property type="match status" value="1"/>
</dbReference>
<dbReference type="RefSeq" id="WP_342748204.1">
    <property type="nucleotide sequence ID" value="NZ_PJMW01000001.1"/>
</dbReference>
<dbReference type="PANTHER" id="PTHR43304:SF1">
    <property type="entry name" value="PAC DOMAIN-CONTAINING PROTEIN"/>
    <property type="match status" value="1"/>
</dbReference>
<keyword evidence="9" id="KW-0902">Two-component regulatory system</keyword>
<evidence type="ECO:0000256" key="5">
    <source>
        <dbReference type="ARBA" id="ARBA00022679"/>
    </source>
</evidence>
<evidence type="ECO:0000313" key="13">
    <source>
        <dbReference type="EMBL" id="PKV98006.1"/>
    </source>
</evidence>
<dbReference type="GO" id="GO:0005886">
    <property type="term" value="C:plasma membrane"/>
    <property type="evidence" value="ECO:0007669"/>
    <property type="project" value="UniProtKB-SubCell"/>
</dbReference>
<keyword evidence="8 10" id="KW-1133">Transmembrane helix</keyword>
<dbReference type="PROSITE" id="PS50109">
    <property type="entry name" value="HIS_KIN"/>
    <property type="match status" value="1"/>
</dbReference>
<proteinExistence type="predicted"/>
<keyword evidence="6 10" id="KW-0812">Transmembrane</keyword>
<dbReference type="CDD" id="cd00082">
    <property type="entry name" value="HisKA"/>
    <property type="match status" value="1"/>
</dbReference>
<evidence type="ECO:0000256" key="8">
    <source>
        <dbReference type="ARBA" id="ARBA00022989"/>
    </source>
</evidence>
<dbReference type="GO" id="GO:0000155">
    <property type="term" value="F:phosphorelay sensor kinase activity"/>
    <property type="evidence" value="ECO:0007669"/>
    <property type="project" value="InterPro"/>
</dbReference>
<reference evidence="13 14" key="1">
    <citation type="submission" date="2017-12" db="EMBL/GenBank/DDBJ databases">
        <title>Sequencing the genomes of 1000 Actinobacteria strains.</title>
        <authorList>
            <person name="Klenk H.-P."/>
        </authorList>
    </citation>
    <scope>NUCLEOTIDE SEQUENCE [LARGE SCALE GENOMIC DNA]</scope>
    <source>
        <strain evidence="13 14">DSM 44489</strain>
    </source>
</reference>
<protein>
    <recommendedName>
        <fullName evidence="3">histidine kinase</fullName>
        <ecNumber evidence="3">2.7.13.3</ecNumber>
    </recommendedName>
</protein>
<sequence>MTSSTSAPSGPIRKLTAQGWFQLVFALMILVAVIGAAAGAQVIAHTNRVTDRLLSQTLPAATEAHRLQGALLNQETGIRGYVITGDPQFLEPYDKGREEQTRAADRLRELLADHPGLLADLAAVELAAQQWRADFTDPATGAVSSRAGIGTDAATGAVRRKALFDAVRDTFAVQNDQLAAVVDSDSAELENARTTRNIVLSGIVAVFLLTGVLLTVLVRRLVVRPLGYLTESSRRVAAGEFDAHIEAVGPSDIALVCEAVENMRHHIVAELDSARIQEAALLSQKQDLDIHAEELRRSNTELEQFAYVASHDLQEPLRKVASFCQLLEKRYGDQLDERGKQYIDFAVDGAKRMQVLINDLLTFSRVGRMSEGTEPVGLDQTLDEAVAALSATIEESEAVIERPAALPELVGEPTLLTMLWQNLLGNAIKFRTPGLTPVVRVECVPTAEDAEEWEFSVSDNGIGVEAEFAEKVFVIFQRLHPRDAYGGTGIGLAVCKKIVEFHGGRIWLDTDYRDGTRLCFTLRASAPATTVVSIENEVFA</sequence>
<evidence type="ECO:0000256" key="4">
    <source>
        <dbReference type="ARBA" id="ARBA00022553"/>
    </source>
</evidence>
<dbReference type="SUPFAM" id="SSF158472">
    <property type="entry name" value="HAMP domain-like"/>
    <property type="match status" value="1"/>
</dbReference>
<dbReference type="Gene3D" id="3.30.565.10">
    <property type="entry name" value="Histidine kinase-like ATPase, C-terminal domain"/>
    <property type="match status" value="1"/>
</dbReference>
<evidence type="ECO:0000256" key="2">
    <source>
        <dbReference type="ARBA" id="ARBA00004236"/>
    </source>
</evidence>
<dbReference type="InterPro" id="IPR003594">
    <property type="entry name" value="HATPase_dom"/>
</dbReference>
<dbReference type="Pfam" id="PF00672">
    <property type="entry name" value="HAMP"/>
    <property type="match status" value="1"/>
</dbReference>
<evidence type="ECO:0000256" key="10">
    <source>
        <dbReference type="SAM" id="Phobius"/>
    </source>
</evidence>
<dbReference type="CDD" id="cd19410">
    <property type="entry name" value="HK9-like_sensor"/>
    <property type="match status" value="1"/>
</dbReference>
<dbReference type="Pfam" id="PF00512">
    <property type="entry name" value="HisKA"/>
    <property type="match status" value="1"/>
</dbReference>
<organism evidence="13 14">
    <name type="scientific">Nocardia fluminea</name>
    <dbReference type="NCBI Taxonomy" id="134984"/>
    <lineage>
        <taxon>Bacteria</taxon>
        <taxon>Bacillati</taxon>
        <taxon>Actinomycetota</taxon>
        <taxon>Actinomycetes</taxon>
        <taxon>Mycobacteriales</taxon>
        <taxon>Nocardiaceae</taxon>
        <taxon>Nocardia</taxon>
    </lineage>
</organism>
<dbReference type="PANTHER" id="PTHR43304">
    <property type="entry name" value="PHYTOCHROME-LIKE PROTEIN CPH1"/>
    <property type="match status" value="1"/>
</dbReference>
<evidence type="ECO:0000313" key="14">
    <source>
        <dbReference type="Proteomes" id="UP000233766"/>
    </source>
</evidence>
<keyword evidence="4" id="KW-0597">Phosphoprotein</keyword>
<evidence type="ECO:0000256" key="9">
    <source>
        <dbReference type="ARBA" id="ARBA00023012"/>
    </source>
</evidence>
<evidence type="ECO:0000259" key="11">
    <source>
        <dbReference type="PROSITE" id="PS50109"/>
    </source>
</evidence>
<dbReference type="InterPro" id="IPR003660">
    <property type="entry name" value="HAMP_dom"/>
</dbReference>
<dbReference type="SMART" id="SM00388">
    <property type="entry name" value="HisKA"/>
    <property type="match status" value="1"/>
</dbReference>
<dbReference type="Gene3D" id="6.10.340.10">
    <property type="match status" value="1"/>
</dbReference>
<dbReference type="SUPFAM" id="SSF55874">
    <property type="entry name" value="ATPase domain of HSP90 chaperone/DNA topoisomerase II/histidine kinase"/>
    <property type="match status" value="1"/>
</dbReference>
<accession>A0A2N3WVW2</accession>
<dbReference type="InterPro" id="IPR005467">
    <property type="entry name" value="His_kinase_dom"/>
</dbReference>
<keyword evidence="7" id="KW-0418">Kinase</keyword>
<feature type="transmembrane region" description="Helical" evidence="10">
    <location>
        <begin position="198"/>
        <end position="218"/>
    </location>
</feature>
<dbReference type="InterPro" id="IPR036890">
    <property type="entry name" value="HATPase_C_sf"/>
</dbReference>
<feature type="transmembrane region" description="Helical" evidence="10">
    <location>
        <begin position="20"/>
        <end position="44"/>
    </location>
</feature>
<evidence type="ECO:0000256" key="1">
    <source>
        <dbReference type="ARBA" id="ARBA00000085"/>
    </source>
</evidence>
<dbReference type="AlphaFoldDB" id="A0A2N3WVW2"/>
<keyword evidence="5" id="KW-0808">Transferase</keyword>
<dbReference type="PROSITE" id="PS50885">
    <property type="entry name" value="HAMP"/>
    <property type="match status" value="1"/>
</dbReference>
<evidence type="ECO:0000256" key="3">
    <source>
        <dbReference type="ARBA" id="ARBA00012438"/>
    </source>
</evidence>
<evidence type="ECO:0000256" key="6">
    <source>
        <dbReference type="ARBA" id="ARBA00022692"/>
    </source>
</evidence>
<comment type="caution">
    <text evidence="13">The sequence shown here is derived from an EMBL/GenBank/DDBJ whole genome shotgun (WGS) entry which is preliminary data.</text>
</comment>
<comment type="subcellular location">
    <subcellularLocation>
        <location evidence="2">Cell membrane</location>
    </subcellularLocation>
</comment>
<dbReference type="PRINTS" id="PR00344">
    <property type="entry name" value="BCTRLSENSOR"/>
</dbReference>
<dbReference type="InterPro" id="IPR036097">
    <property type="entry name" value="HisK_dim/P_sf"/>
</dbReference>
<dbReference type="InterPro" id="IPR003661">
    <property type="entry name" value="HisK_dim/P_dom"/>
</dbReference>
<evidence type="ECO:0000256" key="7">
    <source>
        <dbReference type="ARBA" id="ARBA00022777"/>
    </source>
</evidence>
<dbReference type="CDD" id="cd06225">
    <property type="entry name" value="HAMP"/>
    <property type="match status" value="1"/>
</dbReference>
<dbReference type="InterPro" id="IPR007891">
    <property type="entry name" value="CHASE3"/>
</dbReference>
<name>A0A2N3WVW2_9NOCA</name>
<dbReference type="EMBL" id="PJMW01000001">
    <property type="protein sequence ID" value="PKV98006.1"/>
    <property type="molecule type" value="Genomic_DNA"/>
</dbReference>
<keyword evidence="14" id="KW-1185">Reference proteome</keyword>
<dbReference type="Gene3D" id="1.10.287.130">
    <property type="match status" value="1"/>
</dbReference>
<comment type="catalytic activity">
    <reaction evidence="1">
        <text>ATP + protein L-histidine = ADP + protein N-phospho-L-histidine.</text>
        <dbReference type="EC" id="2.7.13.3"/>
    </reaction>
</comment>
<dbReference type="Pfam" id="PF05227">
    <property type="entry name" value="CHASE3"/>
    <property type="match status" value="1"/>
</dbReference>
<feature type="domain" description="Histidine kinase" evidence="11">
    <location>
        <begin position="308"/>
        <end position="526"/>
    </location>
</feature>
<dbReference type="InterPro" id="IPR004358">
    <property type="entry name" value="Sig_transdc_His_kin-like_C"/>
</dbReference>
<dbReference type="Proteomes" id="UP000233766">
    <property type="component" value="Unassembled WGS sequence"/>
</dbReference>
<gene>
    <name evidence="13" type="ORF">ATK86_0011</name>
</gene>
<evidence type="ECO:0000259" key="12">
    <source>
        <dbReference type="PROSITE" id="PS50885"/>
    </source>
</evidence>
<dbReference type="Pfam" id="PF02518">
    <property type="entry name" value="HATPase_c"/>
    <property type="match status" value="1"/>
</dbReference>
<dbReference type="EC" id="2.7.13.3" evidence="3"/>
<dbReference type="SMART" id="SM00304">
    <property type="entry name" value="HAMP"/>
    <property type="match status" value="1"/>
</dbReference>
<dbReference type="SUPFAM" id="SSF47384">
    <property type="entry name" value="Homodimeric domain of signal transducing histidine kinase"/>
    <property type="match status" value="1"/>
</dbReference>
<feature type="domain" description="HAMP" evidence="12">
    <location>
        <begin position="220"/>
        <end position="272"/>
    </location>
</feature>
<keyword evidence="10" id="KW-0472">Membrane</keyword>